<reference evidence="2" key="1">
    <citation type="journal article" date="2014" name="Int. J. Syst. Evol. Microbiol.">
        <title>Complete genome sequence of Corynebacterium casei LMG S-19264T (=DSM 44701T), isolated from a smear-ripened cheese.</title>
        <authorList>
            <consortium name="US DOE Joint Genome Institute (JGI-PGF)"/>
            <person name="Walter F."/>
            <person name="Albersmeier A."/>
            <person name="Kalinowski J."/>
            <person name="Ruckert C."/>
        </authorList>
    </citation>
    <scope>NUCLEOTIDE SEQUENCE</scope>
    <source>
        <strain evidence="2">JCM 4790</strain>
    </source>
</reference>
<comment type="caution">
    <text evidence="2">The sequence shown here is derived from an EMBL/GenBank/DDBJ whole genome shotgun (WGS) entry which is preliminary data.</text>
</comment>
<proteinExistence type="predicted"/>
<dbReference type="EMBL" id="BMVU01000003">
    <property type="protein sequence ID" value="GGX58725.1"/>
    <property type="molecule type" value="Genomic_DNA"/>
</dbReference>
<accession>A0A918KEX4</accession>
<dbReference type="AlphaFoldDB" id="A0A918KEX4"/>
<name>A0A918KEX4_9ACTN</name>
<keyword evidence="3" id="KW-1185">Reference proteome</keyword>
<protein>
    <submittedName>
        <fullName evidence="2">Uncharacterized protein</fullName>
    </submittedName>
</protein>
<dbReference type="Proteomes" id="UP000619244">
    <property type="component" value="Unassembled WGS sequence"/>
</dbReference>
<organism evidence="2 3">
    <name type="scientific">Streptomyces minutiscleroticus</name>
    <dbReference type="NCBI Taxonomy" id="68238"/>
    <lineage>
        <taxon>Bacteria</taxon>
        <taxon>Bacillati</taxon>
        <taxon>Actinomycetota</taxon>
        <taxon>Actinomycetes</taxon>
        <taxon>Kitasatosporales</taxon>
        <taxon>Streptomycetaceae</taxon>
        <taxon>Streptomyces</taxon>
    </lineage>
</organism>
<evidence type="ECO:0000256" key="1">
    <source>
        <dbReference type="SAM" id="MobiDB-lite"/>
    </source>
</evidence>
<feature type="region of interest" description="Disordered" evidence="1">
    <location>
        <begin position="80"/>
        <end position="125"/>
    </location>
</feature>
<dbReference type="RefSeq" id="WP_190189029.1">
    <property type="nucleotide sequence ID" value="NZ_BMVU01000003.1"/>
</dbReference>
<reference evidence="2" key="2">
    <citation type="submission" date="2020-09" db="EMBL/GenBank/DDBJ databases">
        <authorList>
            <person name="Sun Q."/>
            <person name="Ohkuma M."/>
        </authorList>
    </citation>
    <scope>NUCLEOTIDE SEQUENCE</scope>
    <source>
        <strain evidence="2">JCM 4790</strain>
    </source>
</reference>
<gene>
    <name evidence="2" type="ORF">GCM10010358_11020</name>
</gene>
<evidence type="ECO:0000313" key="3">
    <source>
        <dbReference type="Proteomes" id="UP000619244"/>
    </source>
</evidence>
<sequence length="125" mass="13087">MPDPAFAPQLAEKEIAAHVSEAVDELTRRIALDTVCFSAGAPDPADPAAADRRRALARLYVLTVAEQAVQQLESQAARAAAAAGAGYPEIGQASNMSRQGARRRWPGLVAGGSVSPHSRHSTRSS</sequence>
<evidence type="ECO:0000313" key="2">
    <source>
        <dbReference type="EMBL" id="GGX58725.1"/>
    </source>
</evidence>